<dbReference type="AlphaFoldDB" id="A0A378TIA1"/>
<dbReference type="Pfam" id="PF00990">
    <property type="entry name" value="GGDEF"/>
    <property type="match status" value="1"/>
</dbReference>
<dbReference type="InterPro" id="IPR052155">
    <property type="entry name" value="Biofilm_reg_signaling"/>
</dbReference>
<evidence type="ECO:0000313" key="3">
    <source>
        <dbReference type="EMBL" id="STZ59555.1"/>
    </source>
</evidence>
<dbReference type="EMBL" id="UGQT01000001">
    <property type="protein sequence ID" value="STZ59555.1"/>
    <property type="molecule type" value="Genomic_DNA"/>
</dbReference>
<dbReference type="SUPFAM" id="SSF55073">
    <property type="entry name" value="Nucleotide cyclase"/>
    <property type="match status" value="1"/>
</dbReference>
<feature type="transmembrane region" description="Helical" evidence="1">
    <location>
        <begin position="136"/>
        <end position="155"/>
    </location>
</feature>
<reference evidence="3 4" key="1">
    <citation type="submission" date="2018-06" db="EMBL/GenBank/DDBJ databases">
        <authorList>
            <consortium name="Pathogen Informatics"/>
            <person name="Doyle S."/>
        </authorList>
    </citation>
    <scope>NUCLEOTIDE SEQUENCE [LARGE SCALE GENOMIC DNA]</scope>
    <source>
        <strain evidence="3 4">NCTC10821</strain>
    </source>
</reference>
<feature type="domain" description="GGDEF" evidence="2">
    <location>
        <begin position="227"/>
        <end position="359"/>
    </location>
</feature>
<feature type="transmembrane region" description="Helical" evidence="1">
    <location>
        <begin position="92"/>
        <end position="124"/>
    </location>
</feature>
<dbReference type="InterPro" id="IPR043128">
    <property type="entry name" value="Rev_trsase/Diguanyl_cyclase"/>
</dbReference>
<feature type="transmembrane region" description="Helical" evidence="1">
    <location>
        <begin position="20"/>
        <end position="47"/>
    </location>
</feature>
<gene>
    <name evidence="3" type="ORF">NCTC10821_03089</name>
</gene>
<keyword evidence="4" id="KW-1185">Reference proteome</keyword>
<evidence type="ECO:0000259" key="2">
    <source>
        <dbReference type="PROSITE" id="PS50887"/>
    </source>
</evidence>
<dbReference type="RefSeq" id="WP_115279021.1">
    <property type="nucleotide sequence ID" value="NZ_AP022600.1"/>
</dbReference>
<dbReference type="InterPro" id="IPR029787">
    <property type="entry name" value="Nucleotide_cyclase"/>
</dbReference>
<dbReference type="SMART" id="SM00267">
    <property type="entry name" value="GGDEF"/>
    <property type="match status" value="1"/>
</dbReference>
<keyword evidence="1" id="KW-0812">Transmembrane</keyword>
<proteinExistence type="predicted"/>
<dbReference type="InterPro" id="IPR000160">
    <property type="entry name" value="GGDEF_dom"/>
</dbReference>
<organism evidence="3 4">
    <name type="scientific">Mycolicibacterium tokaiense</name>
    <dbReference type="NCBI Taxonomy" id="39695"/>
    <lineage>
        <taxon>Bacteria</taxon>
        <taxon>Bacillati</taxon>
        <taxon>Actinomycetota</taxon>
        <taxon>Actinomycetes</taxon>
        <taxon>Mycobacteriales</taxon>
        <taxon>Mycobacteriaceae</taxon>
        <taxon>Mycolicibacterium</taxon>
    </lineage>
</organism>
<accession>A0A378TIA1</accession>
<sequence>MPDGLQRWWHHPDHYYWMTAYLAAQGVQTATCRVVALTTTVMGLVPLVMLTSPVGPQDVLGRSASVFITVGCLIMAGFWLRPTWPSRGASTAFVICSSLLISLTCLTGGDVLANTTAVAAFAILGAYIGLFHAARLVVLNLTIALLTLIITAVQLAYDRDIVFALATAVFIVFVNIAVPVSCQTLVHMLEVDVLTDDIDTITGLLNKDAFYVQTSELLGARNRGDDRYLVIVVTTLDQFRALGEAKGKVATDRARVAVAQTLRDVTRRGAVVAHVGEEEFLIADAFQTTDVSPLTDRLSGAIASSPPKLTASIGVVSTPLRALSNAPSYDVLDELVTIATVAMFDARLAGGNQVRYVECPPLRVINRPDD</sequence>
<dbReference type="PANTHER" id="PTHR44757:SF2">
    <property type="entry name" value="BIOFILM ARCHITECTURE MAINTENANCE PROTEIN MBAA"/>
    <property type="match status" value="1"/>
</dbReference>
<evidence type="ECO:0000256" key="1">
    <source>
        <dbReference type="SAM" id="Phobius"/>
    </source>
</evidence>
<protein>
    <submittedName>
        <fullName evidence="3">Diguanylate cyclase</fullName>
    </submittedName>
</protein>
<dbReference type="OrthoDB" id="4635628at2"/>
<feature type="transmembrane region" description="Helical" evidence="1">
    <location>
        <begin position="161"/>
        <end position="180"/>
    </location>
</feature>
<dbReference type="NCBIfam" id="TIGR00254">
    <property type="entry name" value="GGDEF"/>
    <property type="match status" value="1"/>
</dbReference>
<dbReference type="Gene3D" id="3.30.70.270">
    <property type="match status" value="1"/>
</dbReference>
<keyword evidence="1" id="KW-1133">Transmembrane helix</keyword>
<dbReference type="PROSITE" id="PS50887">
    <property type="entry name" value="GGDEF"/>
    <property type="match status" value="1"/>
</dbReference>
<evidence type="ECO:0000313" key="4">
    <source>
        <dbReference type="Proteomes" id="UP000254978"/>
    </source>
</evidence>
<keyword evidence="1" id="KW-0472">Membrane</keyword>
<feature type="transmembrane region" description="Helical" evidence="1">
    <location>
        <begin position="59"/>
        <end position="80"/>
    </location>
</feature>
<dbReference type="PANTHER" id="PTHR44757">
    <property type="entry name" value="DIGUANYLATE CYCLASE DGCP"/>
    <property type="match status" value="1"/>
</dbReference>
<name>A0A378TIA1_9MYCO</name>
<dbReference type="Proteomes" id="UP000254978">
    <property type="component" value="Unassembled WGS sequence"/>
</dbReference>